<accession>A0A0C3FPE2</accession>
<gene>
    <name evidence="1" type="ORF">PILCRDRAFT_776043</name>
</gene>
<dbReference type="AlphaFoldDB" id="A0A0C3FPE2"/>
<proteinExistence type="predicted"/>
<organism evidence="1 2">
    <name type="scientific">Piloderma croceum (strain F 1598)</name>
    <dbReference type="NCBI Taxonomy" id="765440"/>
    <lineage>
        <taxon>Eukaryota</taxon>
        <taxon>Fungi</taxon>
        <taxon>Dikarya</taxon>
        <taxon>Basidiomycota</taxon>
        <taxon>Agaricomycotina</taxon>
        <taxon>Agaricomycetes</taxon>
        <taxon>Agaricomycetidae</taxon>
        <taxon>Atheliales</taxon>
        <taxon>Atheliaceae</taxon>
        <taxon>Piloderma</taxon>
    </lineage>
</organism>
<protein>
    <submittedName>
        <fullName evidence="1">Uncharacterized protein</fullName>
    </submittedName>
</protein>
<dbReference type="InParanoid" id="A0A0C3FPE2"/>
<dbReference type="OrthoDB" id="432234at2759"/>
<dbReference type="HOGENOM" id="CLU_1337948_0_0_1"/>
<evidence type="ECO:0000313" key="1">
    <source>
        <dbReference type="EMBL" id="KIM85985.1"/>
    </source>
</evidence>
<name>A0A0C3FPE2_PILCF</name>
<dbReference type="EMBL" id="KN832983">
    <property type="protein sequence ID" value="KIM85985.1"/>
    <property type="molecule type" value="Genomic_DNA"/>
</dbReference>
<evidence type="ECO:0000313" key="2">
    <source>
        <dbReference type="Proteomes" id="UP000054166"/>
    </source>
</evidence>
<dbReference type="Proteomes" id="UP000054166">
    <property type="component" value="Unassembled WGS sequence"/>
</dbReference>
<reference evidence="2" key="2">
    <citation type="submission" date="2015-01" db="EMBL/GenBank/DDBJ databases">
        <title>Evolutionary Origins and Diversification of the Mycorrhizal Mutualists.</title>
        <authorList>
            <consortium name="DOE Joint Genome Institute"/>
            <consortium name="Mycorrhizal Genomics Consortium"/>
            <person name="Kohler A."/>
            <person name="Kuo A."/>
            <person name="Nagy L.G."/>
            <person name="Floudas D."/>
            <person name="Copeland A."/>
            <person name="Barry K.W."/>
            <person name="Cichocki N."/>
            <person name="Veneault-Fourrey C."/>
            <person name="LaButti K."/>
            <person name="Lindquist E.A."/>
            <person name="Lipzen A."/>
            <person name="Lundell T."/>
            <person name="Morin E."/>
            <person name="Murat C."/>
            <person name="Riley R."/>
            <person name="Ohm R."/>
            <person name="Sun H."/>
            <person name="Tunlid A."/>
            <person name="Henrissat B."/>
            <person name="Grigoriev I.V."/>
            <person name="Hibbett D.S."/>
            <person name="Martin F."/>
        </authorList>
    </citation>
    <scope>NUCLEOTIDE SEQUENCE [LARGE SCALE GENOMIC DNA]</scope>
    <source>
        <strain evidence="2">F 1598</strain>
    </source>
</reference>
<keyword evidence="2" id="KW-1185">Reference proteome</keyword>
<dbReference type="STRING" id="765440.A0A0C3FPE2"/>
<sequence>MGWGGQFISHFFTTIHWGSIHTLIKKMYPDMQLKQHKTVKTKSMATELFDKMLNLNPMEDVIEDDTVQIASVAGTLQIKDQIKEYMDQGGALEDMSFLQFCLDTYETEEKPPSDNGCGRKAKERIPYLEGTGHGKKCRVIKGIGHETMPNFVDSLTSAGRNANDETLNEIEYTQRAVKNNLVARFSADDRLFAEVALNIAKHCVS</sequence>
<reference evidence="1 2" key="1">
    <citation type="submission" date="2014-04" db="EMBL/GenBank/DDBJ databases">
        <authorList>
            <consortium name="DOE Joint Genome Institute"/>
            <person name="Kuo A."/>
            <person name="Tarkka M."/>
            <person name="Buscot F."/>
            <person name="Kohler A."/>
            <person name="Nagy L.G."/>
            <person name="Floudas D."/>
            <person name="Copeland A."/>
            <person name="Barry K.W."/>
            <person name="Cichocki N."/>
            <person name="Veneault-Fourrey C."/>
            <person name="LaButti K."/>
            <person name="Lindquist E.A."/>
            <person name="Lipzen A."/>
            <person name="Lundell T."/>
            <person name="Morin E."/>
            <person name="Murat C."/>
            <person name="Sun H."/>
            <person name="Tunlid A."/>
            <person name="Henrissat B."/>
            <person name="Grigoriev I.V."/>
            <person name="Hibbett D.S."/>
            <person name="Martin F."/>
            <person name="Nordberg H.P."/>
            <person name="Cantor M.N."/>
            <person name="Hua S.X."/>
        </authorList>
    </citation>
    <scope>NUCLEOTIDE SEQUENCE [LARGE SCALE GENOMIC DNA]</scope>
    <source>
        <strain evidence="1 2">F 1598</strain>
    </source>
</reference>